<evidence type="ECO:0000256" key="5">
    <source>
        <dbReference type="ARBA" id="ARBA00045227"/>
    </source>
</evidence>
<comment type="function">
    <text evidence="5">Catalyzes the cleavage of glutathione into 5-oxo-L-proline and a Cys-Gly dipeptide. Acts specifically on glutathione, but not on other gamma-glutamyl peptides.</text>
</comment>
<keyword evidence="3" id="KW-0456">Lyase</keyword>
<dbReference type="InterPro" id="IPR006840">
    <property type="entry name" value="ChaC"/>
</dbReference>
<comment type="caution">
    <text evidence="7">The sequence shown here is derived from an EMBL/GenBank/DDBJ whole genome shotgun (WGS) entry which is preliminary data.</text>
</comment>
<dbReference type="InterPro" id="IPR036568">
    <property type="entry name" value="GGCT-like_sf"/>
</dbReference>
<dbReference type="PANTHER" id="PTHR12192:SF2">
    <property type="entry name" value="GLUTATHIONE-SPECIFIC GAMMA-GLUTAMYLCYCLOTRANSFERASE 2"/>
    <property type="match status" value="1"/>
</dbReference>
<evidence type="ECO:0000256" key="2">
    <source>
        <dbReference type="ARBA" id="ARBA00012344"/>
    </source>
</evidence>
<sequence length="229" mass="26167">MHSSLFPQKRLDQGHTVSEVDGNKLIFLRVFSMHVFGYGSLLWNPNFPYINCTVGYIFGYSRRFCQASPDHRGTEQNPGRVVTLVPEENAKVWGLTYSIATDKADEVREYLNYRERSGYFVVTEIFHPADGSPKFPVNIYISCQIANPMFCIGESLEQIAERIINSKGRSGSNVEYILKLAHSLRKLHPNAVDKHTAELESLVVKLCLQRKLYDKSLIELCYAVQSHFQ</sequence>
<protein>
    <recommendedName>
        <fullName evidence="2">glutathione-specific gamma-glutamylcyclotransferase</fullName>
        <ecNumber evidence="2">4.3.2.7</ecNumber>
    </recommendedName>
    <alternativeName>
        <fullName evidence="4">Cation transport regulator-like protein 2</fullName>
    </alternativeName>
</protein>
<organism evidence="7 8">
    <name type="scientific">Trichinella nativa</name>
    <dbReference type="NCBI Taxonomy" id="6335"/>
    <lineage>
        <taxon>Eukaryota</taxon>
        <taxon>Metazoa</taxon>
        <taxon>Ecdysozoa</taxon>
        <taxon>Nematoda</taxon>
        <taxon>Enoplea</taxon>
        <taxon>Dorylaimia</taxon>
        <taxon>Trichinellida</taxon>
        <taxon>Trichinellidae</taxon>
        <taxon>Trichinella</taxon>
    </lineage>
</organism>
<dbReference type="PANTHER" id="PTHR12192">
    <property type="entry name" value="CATION TRANSPORT PROTEIN CHAC-RELATED"/>
    <property type="match status" value="1"/>
</dbReference>
<dbReference type="CDD" id="cd06661">
    <property type="entry name" value="GGCT_like"/>
    <property type="match status" value="1"/>
</dbReference>
<dbReference type="GO" id="GO:0005737">
    <property type="term" value="C:cytoplasm"/>
    <property type="evidence" value="ECO:0007669"/>
    <property type="project" value="TreeGrafter"/>
</dbReference>
<evidence type="ECO:0000256" key="1">
    <source>
        <dbReference type="ARBA" id="ARBA00009662"/>
    </source>
</evidence>
<dbReference type="GO" id="GO:0061928">
    <property type="term" value="F:glutathione specific gamma-glutamylcyclotransferase activity"/>
    <property type="evidence" value="ECO:0007669"/>
    <property type="project" value="UniProtKB-EC"/>
</dbReference>
<evidence type="ECO:0000256" key="6">
    <source>
        <dbReference type="ARBA" id="ARBA00048073"/>
    </source>
</evidence>
<dbReference type="Pfam" id="PF04752">
    <property type="entry name" value="ChaC"/>
    <property type="match status" value="1"/>
</dbReference>
<accession>A0A0V1LCT9</accession>
<dbReference type="OrthoDB" id="1933483at2759"/>
<keyword evidence="8" id="KW-1185">Reference proteome</keyword>
<dbReference type="SUPFAM" id="SSF110857">
    <property type="entry name" value="Gamma-glutamyl cyclotransferase-like"/>
    <property type="match status" value="1"/>
</dbReference>
<dbReference type="AlphaFoldDB" id="A0A0V1LCT9"/>
<evidence type="ECO:0000256" key="3">
    <source>
        <dbReference type="ARBA" id="ARBA00023239"/>
    </source>
</evidence>
<dbReference type="InterPro" id="IPR013024">
    <property type="entry name" value="GGCT-like"/>
</dbReference>
<gene>
    <name evidence="7" type="ORF">T02_5387</name>
</gene>
<name>A0A0V1LCT9_9BILA</name>
<dbReference type="EC" id="4.3.2.7" evidence="2"/>
<evidence type="ECO:0000313" key="8">
    <source>
        <dbReference type="Proteomes" id="UP000054721"/>
    </source>
</evidence>
<dbReference type="EMBL" id="JYDW01000077">
    <property type="protein sequence ID" value="KRZ57348.1"/>
    <property type="molecule type" value="Genomic_DNA"/>
</dbReference>
<dbReference type="STRING" id="6335.A0A0V1LCT9"/>
<dbReference type="Gene3D" id="3.10.490.10">
    <property type="entry name" value="Gamma-glutamyl cyclotransferase-like"/>
    <property type="match status" value="1"/>
</dbReference>
<reference evidence="7 8" key="1">
    <citation type="submission" date="2015-05" db="EMBL/GenBank/DDBJ databases">
        <title>Evolution of Trichinella species and genotypes.</title>
        <authorList>
            <person name="Korhonen P.K."/>
            <person name="Edoardo P."/>
            <person name="Giuseppe L.R."/>
            <person name="Gasser R.B."/>
        </authorList>
    </citation>
    <scope>NUCLEOTIDE SEQUENCE [LARGE SCALE GENOMIC DNA]</scope>
    <source>
        <strain evidence="7">ISS10</strain>
    </source>
</reference>
<comment type="catalytic activity">
    <reaction evidence="6">
        <text>glutathione = L-cysteinylglycine + 5-oxo-L-proline</text>
        <dbReference type="Rhea" id="RHEA:47724"/>
        <dbReference type="ChEBI" id="CHEBI:57925"/>
        <dbReference type="ChEBI" id="CHEBI:58402"/>
        <dbReference type="ChEBI" id="CHEBI:61694"/>
        <dbReference type="EC" id="4.3.2.7"/>
    </reaction>
</comment>
<dbReference type="Proteomes" id="UP000054721">
    <property type="component" value="Unassembled WGS sequence"/>
</dbReference>
<dbReference type="GO" id="GO:0006751">
    <property type="term" value="P:glutathione catabolic process"/>
    <property type="evidence" value="ECO:0007669"/>
    <property type="project" value="InterPro"/>
</dbReference>
<comment type="similarity">
    <text evidence="1">Belongs to the gamma-glutamylcyclotransferase family. ChaC subfamily.</text>
</comment>
<evidence type="ECO:0000256" key="4">
    <source>
        <dbReference type="ARBA" id="ARBA00043195"/>
    </source>
</evidence>
<proteinExistence type="inferred from homology"/>
<evidence type="ECO:0000313" key="7">
    <source>
        <dbReference type="EMBL" id="KRZ57348.1"/>
    </source>
</evidence>